<name>A0A158AMU2_9BURK</name>
<dbReference type="EMBL" id="FCOJ02000015">
    <property type="protein sequence ID" value="SAK59144.1"/>
    <property type="molecule type" value="Genomic_DNA"/>
</dbReference>
<dbReference type="Proteomes" id="UP000054596">
    <property type="component" value="Unassembled WGS sequence"/>
</dbReference>
<sequence>MRNDSVGTWRLRVRMMLGVAFLVAGVMLQLLESFRFLHAGK</sequence>
<dbReference type="RefSeq" id="WP_408145065.1">
    <property type="nucleotide sequence ID" value="NZ_JAQQEO010000006.1"/>
</dbReference>
<dbReference type="AlphaFoldDB" id="A0A158AMU2"/>
<protein>
    <submittedName>
        <fullName evidence="1">Uncharacterized protein</fullName>
    </submittedName>
</protein>
<gene>
    <name evidence="1" type="ORF">AWB82_02626</name>
</gene>
<dbReference type="STRING" id="1777143.AWB82_02626"/>
<accession>A0A158AMU2</accession>
<evidence type="ECO:0000313" key="1">
    <source>
        <dbReference type="EMBL" id="SAK59144.1"/>
    </source>
</evidence>
<proteinExistence type="predicted"/>
<organism evidence="1 2">
    <name type="scientific">Caballeronia glebae</name>
    <dbReference type="NCBI Taxonomy" id="1777143"/>
    <lineage>
        <taxon>Bacteria</taxon>
        <taxon>Pseudomonadati</taxon>
        <taxon>Pseudomonadota</taxon>
        <taxon>Betaproteobacteria</taxon>
        <taxon>Burkholderiales</taxon>
        <taxon>Burkholderiaceae</taxon>
        <taxon>Caballeronia</taxon>
    </lineage>
</organism>
<evidence type="ECO:0000313" key="2">
    <source>
        <dbReference type="Proteomes" id="UP000054596"/>
    </source>
</evidence>
<comment type="caution">
    <text evidence="1">The sequence shown here is derived from an EMBL/GenBank/DDBJ whole genome shotgun (WGS) entry which is preliminary data.</text>
</comment>
<reference evidence="1" key="1">
    <citation type="submission" date="2016-01" db="EMBL/GenBank/DDBJ databases">
        <authorList>
            <person name="Peeters C."/>
        </authorList>
    </citation>
    <scope>NUCLEOTIDE SEQUENCE [LARGE SCALE GENOMIC DNA]</scope>
    <source>
        <strain evidence="1">LMG 29325</strain>
    </source>
</reference>
<keyword evidence="2" id="KW-1185">Reference proteome</keyword>